<feature type="chain" id="PRO_5047542204" evidence="1">
    <location>
        <begin position="26"/>
        <end position="747"/>
    </location>
</feature>
<feature type="domain" description="FAS1" evidence="2">
    <location>
        <begin position="37"/>
        <end position="242"/>
    </location>
</feature>
<dbReference type="EMBL" id="JBHUOZ010000003">
    <property type="protein sequence ID" value="MFD2920778.1"/>
    <property type="molecule type" value="Genomic_DNA"/>
</dbReference>
<protein>
    <submittedName>
        <fullName evidence="3">Fasciclin domain-containing protein</fullName>
    </submittedName>
</protein>
<evidence type="ECO:0000259" key="2">
    <source>
        <dbReference type="PROSITE" id="PS50213"/>
    </source>
</evidence>
<dbReference type="SUPFAM" id="SSF82153">
    <property type="entry name" value="FAS1 domain"/>
    <property type="match status" value="3"/>
</dbReference>
<dbReference type="InterPro" id="IPR036378">
    <property type="entry name" value="FAS1_dom_sf"/>
</dbReference>
<dbReference type="PROSITE" id="PS50213">
    <property type="entry name" value="FAS1"/>
    <property type="match status" value="2"/>
</dbReference>
<dbReference type="PANTHER" id="PTHR10900">
    <property type="entry name" value="PERIOSTIN-RELATED"/>
    <property type="match status" value="1"/>
</dbReference>
<dbReference type="Proteomes" id="UP001597511">
    <property type="component" value="Unassembled WGS sequence"/>
</dbReference>
<dbReference type="PANTHER" id="PTHR10900:SF77">
    <property type="entry name" value="FI19380P1"/>
    <property type="match status" value="1"/>
</dbReference>
<proteinExistence type="predicted"/>
<gene>
    <name evidence="3" type="ORF">ACFS6H_13720</name>
</gene>
<dbReference type="Pfam" id="PF02469">
    <property type="entry name" value="Fasciclin"/>
    <property type="match status" value="2"/>
</dbReference>
<feature type="signal peptide" evidence="1">
    <location>
        <begin position="1"/>
        <end position="25"/>
    </location>
</feature>
<dbReference type="RefSeq" id="WP_386099789.1">
    <property type="nucleotide sequence ID" value="NZ_JBHUOZ010000003.1"/>
</dbReference>
<evidence type="ECO:0000313" key="4">
    <source>
        <dbReference type="Proteomes" id="UP001597511"/>
    </source>
</evidence>
<keyword evidence="4" id="KW-1185">Reference proteome</keyword>
<accession>A0ABW6A9B4</accession>
<sequence length="747" mass="83516">MKRFCCSLLLFAVASVLFTACRKKAFDEYYGRPDNLADPIYQQLVSRGNFQHLVKLIDKSGYKQTLSGAGYWTFFAPNDNAFQTFFTDRGISGVEAIDSSTARNMIQFLLVYNSYKKERLDDYQATASANAGWQPSSAFRRRTAYYTGFYKDTGINNRTFVALANNRNTTAASIGYAPADYNNKHIPYFIDDFFAAHNLSATDYNYFYPNSTYSGFNVAQANVVNKDIPAENGIIHEVDKVITPLLSIDEYIRSKPEYSVFKAMLNRLYLNNMVTFTYSPEATARYRLVSKTTDSVFIKVYSNLLTFSPNNENHLKLEDNDGQKDCWTMFIPRNEAVSNYVNTVLCQHYPSLDAMPIQIIADFLNSHLFPTAVWPTQFASTRNNAGEEARFDPATDVFDKQFLSNGIVYGVNKVMEPNAFRTVFGKAYLDNKYQFMTRILEATGLKIMVSQPTIPVTMFLIPDKVFADSGYSYNLTSNTWSRTTSSGTSSNGVFDALSRLVRSCVFQTPYRNMLDDLSGTGVVKSGENGTEGEYIRFDNYSIQTGGLRDFGKWAHVDSSATAVNGKVYYLNNLPSASSNPVGFHIRQLGTPATSEYNYFWTLLNTSSVFTQTTNAIAGIVGSFYTILVPRNAAVMQAVRDGVIPGNVTTGAPTFNPSSPEDKLKIANFILYHFINNRSIIPDGQVDGVVESVLKNALGNGLRLTVYNAPNDMQVVDQHNRVANVITAQSNILSNMAVIHLLDNYLKP</sequence>
<dbReference type="InterPro" id="IPR000782">
    <property type="entry name" value="FAS1_domain"/>
</dbReference>
<evidence type="ECO:0000313" key="3">
    <source>
        <dbReference type="EMBL" id="MFD2920778.1"/>
    </source>
</evidence>
<keyword evidence="1" id="KW-0732">Signal</keyword>
<comment type="caution">
    <text evidence="3">The sequence shown here is derived from an EMBL/GenBank/DDBJ whole genome shotgun (WGS) entry which is preliminary data.</text>
</comment>
<dbReference type="InterPro" id="IPR050904">
    <property type="entry name" value="Adhesion/Biosynth-related"/>
</dbReference>
<name>A0ABW6A9B4_9BACT</name>
<dbReference type="PROSITE" id="PS51257">
    <property type="entry name" value="PROKAR_LIPOPROTEIN"/>
    <property type="match status" value="1"/>
</dbReference>
<evidence type="ECO:0000256" key="1">
    <source>
        <dbReference type="SAM" id="SignalP"/>
    </source>
</evidence>
<organism evidence="3 4">
    <name type="scientific">Terrimonas rubra</name>
    <dbReference type="NCBI Taxonomy" id="1035890"/>
    <lineage>
        <taxon>Bacteria</taxon>
        <taxon>Pseudomonadati</taxon>
        <taxon>Bacteroidota</taxon>
        <taxon>Chitinophagia</taxon>
        <taxon>Chitinophagales</taxon>
        <taxon>Chitinophagaceae</taxon>
        <taxon>Terrimonas</taxon>
    </lineage>
</organism>
<reference evidence="4" key="1">
    <citation type="journal article" date="2019" name="Int. J. Syst. Evol. Microbiol.">
        <title>The Global Catalogue of Microorganisms (GCM) 10K type strain sequencing project: providing services to taxonomists for standard genome sequencing and annotation.</title>
        <authorList>
            <consortium name="The Broad Institute Genomics Platform"/>
            <consortium name="The Broad Institute Genome Sequencing Center for Infectious Disease"/>
            <person name="Wu L."/>
            <person name="Ma J."/>
        </authorList>
    </citation>
    <scope>NUCLEOTIDE SEQUENCE [LARGE SCALE GENOMIC DNA]</scope>
    <source>
        <strain evidence="4">KCTC 23299</strain>
    </source>
</reference>
<dbReference type="Gene3D" id="2.30.180.10">
    <property type="entry name" value="FAS1 domain"/>
    <property type="match status" value="2"/>
</dbReference>
<feature type="domain" description="FAS1" evidence="2">
    <location>
        <begin position="583"/>
        <end position="745"/>
    </location>
</feature>